<dbReference type="Gene3D" id="2.130.10.10">
    <property type="entry name" value="YVTN repeat-like/Quinoprotein amine dehydrogenase"/>
    <property type="match status" value="1"/>
</dbReference>
<dbReference type="SUPFAM" id="SSF50998">
    <property type="entry name" value="Quinoprotein alcohol dehydrogenase-like"/>
    <property type="match status" value="1"/>
</dbReference>
<protein>
    <submittedName>
        <fullName evidence="1">Uncharacterized protein</fullName>
    </submittedName>
</protein>
<dbReference type="InterPro" id="IPR045851">
    <property type="entry name" value="AMP-bd_C_sf"/>
</dbReference>
<dbReference type="SUPFAM" id="SSF56801">
    <property type="entry name" value="Acetyl-CoA synthetase-like"/>
    <property type="match status" value="1"/>
</dbReference>
<feature type="non-terminal residue" evidence="1">
    <location>
        <position position="1"/>
    </location>
</feature>
<dbReference type="Gene3D" id="3.30.300.30">
    <property type="match status" value="1"/>
</dbReference>
<accession>N6UFG2</accession>
<name>N6UFG2_DENPD</name>
<dbReference type="GO" id="GO:0043041">
    <property type="term" value="P:amino acid activation for nonribosomal peptide biosynthetic process"/>
    <property type="evidence" value="ECO:0007669"/>
    <property type="project" value="TreeGrafter"/>
</dbReference>
<evidence type="ECO:0000313" key="1">
    <source>
        <dbReference type="EMBL" id="ENN80470.1"/>
    </source>
</evidence>
<dbReference type="PANTHER" id="PTHR44394:SF1">
    <property type="entry name" value="BETA-ALANINE-ACTIVATING ENZYME"/>
    <property type="match status" value="1"/>
</dbReference>
<dbReference type="HOGENOM" id="CLU_308638_0_0_1"/>
<dbReference type="InterPro" id="IPR015943">
    <property type="entry name" value="WD40/YVTN_repeat-like_dom_sf"/>
</dbReference>
<dbReference type="OrthoDB" id="408177at2759"/>
<dbReference type="EMBL" id="KB740528">
    <property type="protein sequence ID" value="ENN80470.1"/>
    <property type="molecule type" value="Genomic_DNA"/>
</dbReference>
<proteinExistence type="predicted"/>
<dbReference type="InterPro" id="IPR042099">
    <property type="entry name" value="ANL_N_sf"/>
</dbReference>
<dbReference type="Pfam" id="PF00501">
    <property type="entry name" value="AMP-binding"/>
    <property type="match status" value="1"/>
</dbReference>
<organism evidence="1">
    <name type="scientific">Dendroctonus ponderosae</name>
    <name type="common">Mountain pine beetle</name>
    <dbReference type="NCBI Taxonomy" id="77166"/>
    <lineage>
        <taxon>Eukaryota</taxon>
        <taxon>Metazoa</taxon>
        <taxon>Ecdysozoa</taxon>
        <taxon>Arthropoda</taxon>
        <taxon>Hexapoda</taxon>
        <taxon>Insecta</taxon>
        <taxon>Pterygota</taxon>
        <taxon>Neoptera</taxon>
        <taxon>Endopterygota</taxon>
        <taxon>Coleoptera</taxon>
        <taxon>Polyphaga</taxon>
        <taxon>Cucujiformia</taxon>
        <taxon>Curculionidae</taxon>
        <taxon>Scolytinae</taxon>
        <taxon>Dendroctonus</taxon>
    </lineage>
</organism>
<dbReference type="InterPro" id="IPR052091">
    <property type="entry name" value="Beta-ala_Activ/Resist"/>
</dbReference>
<dbReference type="InterPro" id="IPR000873">
    <property type="entry name" value="AMP-dep_synth/lig_dom"/>
</dbReference>
<reference evidence="1" key="1">
    <citation type="journal article" date="2013" name="Genome Biol.">
        <title>Draft genome of the mountain pine beetle, Dendroctonus ponderosae Hopkins, a major forest pest.</title>
        <authorList>
            <person name="Keeling C.I."/>
            <person name="Yuen M.M."/>
            <person name="Liao N.Y."/>
            <person name="Docking T.R."/>
            <person name="Chan S.K."/>
            <person name="Taylor G.A."/>
            <person name="Palmquist D.L."/>
            <person name="Jackman S.D."/>
            <person name="Nguyen A."/>
            <person name="Li M."/>
            <person name="Henderson H."/>
            <person name="Janes J.K."/>
            <person name="Zhao Y."/>
            <person name="Pandoh P."/>
            <person name="Moore R."/>
            <person name="Sperling F.A."/>
            <person name="Huber D.P."/>
            <person name="Birol I."/>
            <person name="Jones S.J."/>
            <person name="Bohlmann J."/>
        </authorList>
    </citation>
    <scope>NUCLEOTIDE SEQUENCE</scope>
</reference>
<dbReference type="AlphaFoldDB" id="N6UFG2"/>
<sequence>MEGLQIRKLVEKHNPEKPALIVASDQGIIQQVSFQTVLNVADEILPFISENITSSNNCIGLLMDKNILLPSIIICLQDLSQSFTFLTPQTLAESCNRLGIKWLLVLDPKPSSNVFTFTQKLRLSIGDELQLWELEGVPEQTKCYENVLCTMQTSGSTGESKAVRIPFECIQKNVTGLNQHFQVTAEDVIYWGTPLTFDPTLIELLLALTFGAPLVIAPKRVQLNPPLLHRALFKVVGISFLQMVPSVFLRFTPEQIGEIFLNSPLKTLALGGEPFPAQLLAFKRHPQLKMYNLYGITELSCWATIANLSTDDSTQEVPLGACLDETFVELRNQEEGLIGEICIGSKSRHCVLDAAPVGSPVPTGDLGEFISGRLYFRGRSSRSIKRFGRRVALQSVEDEIFLNTQLRSRLVYSTTHQRLLAFVVIAQPMDAPTKTRQFSRAKLVVCGLTLRYIWIFRALDKLRVKLLNSLEEHCFPDYLEILTELPLNRHGKICDKSLEGLFKRGPKAGDVGDVFEDLLGGYVRAELQGHRDKTLAQLGVSSISIMQFMRDFQERVGDSRIGELLTLLLNEDVKTCREFVERHLEVSSGETCPVGTIGAAPSPSHVLWSVDMKGCVDAPVAATTSRPVMQCGVLEFWNVSLGTYIACGSFAHKVAILDESGHELFVVFFAAGDRRTTSLFPVCNIPVLPLLEWCHVLSRFEAQENRLAFPNLGQSQLGLPVGHIASLRLVQRQLLLRVLCGQITCIDSTGCVRWTLKAGGHIFGSLRLHRRSIYFGCHDSYLYKITADDHLERLAQLSGEISSTPVLHEEDGGLFVVSVCNSGSVHVIEAASKATVFTMQLPAQSFSSPCLVKGRLFVGCRDDRFVLRRNSGSSRLLRALMVIVSPHMPVYDHQRQRPVECVDGCRPDGMSTRMQLQRILAFLHRSKTGECARLAGARFRSIELNRDCNRFIAVLF</sequence>
<dbReference type="PANTHER" id="PTHR44394">
    <property type="entry name" value="BETA-ALANINE-ACTIVATING ENZYME"/>
    <property type="match status" value="1"/>
</dbReference>
<gene>
    <name evidence="1" type="ORF">YQE_03110</name>
</gene>
<dbReference type="InterPro" id="IPR011047">
    <property type="entry name" value="Quinoprotein_ADH-like_sf"/>
</dbReference>
<dbReference type="Gene3D" id="3.40.50.12780">
    <property type="entry name" value="N-terminal domain of ligase-like"/>
    <property type="match status" value="1"/>
</dbReference>